<protein>
    <recommendedName>
        <fullName evidence="3">Tungsten formylmethanofuran dehydrogenase</fullName>
    </recommendedName>
</protein>
<evidence type="ECO:0000313" key="1">
    <source>
        <dbReference type="EMBL" id="GGD17937.1"/>
    </source>
</evidence>
<keyword evidence="2" id="KW-1185">Reference proteome</keyword>
<dbReference type="RefSeq" id="WP_188361022.1">
    <property type="nucleotide sequence ID" value="NZ_BMFG01000002.1"/>
</dbReference>
<organism evidence="1 2">
    <name type="scientific">Flavobacterium orientale</name>
    <dbReference type="NCBI Taxonomy" id="1756020"/>
    <lineage>
        <taxon>Bacteria</taxon>
        <taxon>Pseudomonadati</taxon>
        <taxon>Bacteroidota</taxon>
        <taxon>Flavobacteriia</taxon>
        <taxon>Flavobacteriales</taxon>
        <taxon>Flavobacteriaceae</taxon>
        <taxon>Flavobacterium</taxon>
    </lineage>
</organism>
<evidence type="ECO:0008006" key="3">
    <source>
        <dbReference type="Google" id="ProtNLM"/>
    </source>
</evidence>
<name>A0A916XWU1_9FLAO</name>
<dbReference type="Proteomes" id="UP000625735">
    <property type="component" value="Unassembled WGS sequence"/>
</dbReference>
<reference evidence="1" key="2">
    <citation type="submission" date="2020-09" db="EMBL/GenBank/DDBJ databases">
        <authorList>
            <person name="Sun Q."/>
            <person name="Zhou Y."/>
        </authorList>
    </citation>
    <scope>NUCLEOTIDE SEQUENCE</scope>
    <source>
        <strain evidence="1">CGMCC 1.12506</strain>
    </source>
</reference>
<dbReference type="InterPro" id="IPR023393">
    <property type="entry name" value="START-like_dom_sf"/>
</dbReference>
<evidence type="ECO:0000313" key="2">
    <source>
        <dbReference type="Proteomes" id="UP000625735"/>
    </source>
</evidence>
<dbReference type="Gene3D" id="3.30.530.20">
    <property type="match status" value="1"/>
</dbReference>
<dbReference type="CDD" id="cd07814">
    <property type="entry name" value="SRPBCC_CalC_Aha1-like"/>
    <property type="match status" value="1"/>
</dbReference>
<dbReference type="AlphaFoldDB" id="A0A916XWU1"/>
<comment type="caution">
    <text evidence="1">The sequence shown here is derived from an EMBL/GenBank/DDBJ whole genome shotgun (WGS) entry which is preliminary data.</text>
</comment>
<accession>A0A916XWU1</accession>
<reference evidence="1" key="1">
    <citation type="journal article" date="2014" name="Int. J. Syst. Evol. Microbiol.">
        <title>Complete genome sequence of Corynebacterium casei LMG S-19264T (=DSM 44701T), isolated from a smear-ripened cheese.</title>
        <authorList>
            <consortium name="US DOE Joint Genome Institute (JGI-PGF)"/>
            <person name="Walter F."/>
            <person name="Albersmeier A."/>
            <person name="Kalinowski J."/>
            <person name="Ruckert C."/>
        </authorList>
    </citation>
    <scope>NUCLEOTIDE SEQUENCE</scope>
    <source>
        <strain evidence="1">CGMCC 1.12506</strain>
    </source>
</reference>
<gene>
    <name evidence="1" type="ORF">GCM10011343_05810</name>
</gene>
<proteinExistence type="predicted"/>
<sequence length="148" mass="16423">MKKLNYSIAIHAKADKVFEIMLSKPTYEQWTAAFNPSSTFEGGWNKGDKIYFIGFGEDGKKGGMVSRIAENIPNQFLSIEHLGMLDGATEITEGPMVESWKGALENYSFSEANGVTTVSVETDTSEDYADYFNETWPRALGILKGLCE</sequence>
<dbReference type="SUPFAM" id="SSF55961">
    <property type="entry name" value="Bet v1-like"/>
    <property type="match status" value="1"/>
</dbReference>
<dbReference type="EMBL" id="BMFG01000002">
    <property type="protein sequence ID" value="GGD17937.1"/>
    <property type="molecule type" value="Genomic_DNA"/>
</dbReference>